<evidence type="ECO:0000313" key="2">
    <source>
        <dbReference type="EMBL" id="MFC1418561.1"/>
    </source>
</evidence>
<evidence type="ECO:0000313" key="3">
    <source>
        <dbReference type="Proteomes" id="UP001592531"/>
    </source>
</evidence>
<feature type="compositionally biased region" description="Basic and acidic residues" evidence="1">
    <location>
        <begin position="42"/>
        <end position="56"/>
    </location>
</feature>
<dbReference type="RefSeq" id="WP_380537357.1">
    <property type="nucleotide sequence ID" value="NZ_JBHFAB010000013.1"/>
</dbReference>
<feature type="region of interest" description="Disordered" evidence="1">
    <location>
        <begin position="39"/>
        <end position="66"/>
    </location>
</feature>
<dbReference type="EMBL" id="JBHFAB010000013">
    <property type="protein sequence ID" value="MFC1418561.1"/>
    <property type="molecule type" value="Genomic_DNA"/>
</dbReference>
<gene>
    <name evidence="2" type="ORF">ACEZDE_18245</name>
</gene>
<protein>
    <submittedName>
        <fullName evidence="2">Uncharacterized protein</fullName>
    </submittedName>
</protein>
<accession>A0ABV6VXT6</accession>
<sequence>MTKICIRCGFEIRDGHDYQPVQGGGFVHYLLCCRECGAFGPDDLRDPRGDEHEGGCSRRSRTRPPS</sequence>
<organism evidence="2 3">
    <name type="scientific">Streptacidiphilus cavernicola</name>
    <dbReference type="NCBI Taxonomy" id="3342716"/>
    <lineage>
        <taxon>Bacteria</taxon>
        <taxon>Bacillati</taxon>
        <taxon>Actinomycetota</taxon>
        <taxon>Actinomycetes</taxon>
        <taxon>Kitasatosporales</taxon>
        <taxon>Streptomycetaceae</taxon>
        <taxon>Streptacidiphilus</taxon>
    </lineage>
</organism>
<proteinExistence type="predicted"/>
<keyword evidence="3" id="KW-1185">Reference proteome</keyword>
<reference evidence="2 3" key="1">
    <citation type="submission" date="2024-09" db="EMBL/GenBank/DDBJ databases">
        <authorList>
            <person name="Lee S.D."/>
        </authorList>
    </citation>
    <scope>NUCLEOTIDE SEQUENCE [LARGE SCALE GENOMIC DNA]</scope>
    <source>
        <strain evidence="2 3">N8-3</strain>
    </source>
</reference>
<dbReference type="Proteomes" id="UP001592531">
    <property type="component" value="Unassembled WGS sequence"/>
</dbReference>
<comment type="caution">
    <text evidence="2">The sequence shown here is derived from an EMBL/GenBank/DDBJ whole genome shotgun (WGS) entry which is preliminary data.</text>
</comment>
<name>A0ABV6VXT6_9ACTN</name>
<evidence type="ECO:0000256" key="1">
    <source>
        <dbReference type="SAM" id="MobiDB-lite"/>
    </source>
</evidence>